<feature type="chain" id="PRO_5047101727" description="BON domain-containing protein" evidence="1">
    <location>
        <begin position="18"/>
        <end position="114"/>
    </location>
</feature>
<accession>A0ABU4W9V6</accession>
<dbReference type="Proteomes" id="UP001279681">
    <property type="component" value="Unassembled WGS sequence"/>
</dbReference>
<reference evidence="3" key="1">
    <citation type="submission" date="2023-07" db="EMBL/GenBank/DDBJ databases">
        <authorList>
            <person name="Colorado M.A."/>
            <person name="Villamil L.M."/>
            <person name="Melo J.F."/>
            <person name="Rodriguez J.A."/>
            <person name="Ruiz R.Y."/>
        </authorList>
    </citation>
    <scope>NUCLEOTIDE SEQUENCE [LARGE SCALE GENOMIC DNA]</scope>
    <source>
        <strain evidence="3">C33</strain>
    </source>
</reference>
<feature type="signal peptide" evidence="1">
    <location>
        <begin position="1"/>
        <end position="17"/>
    </location>
</feature>
<evidence type="ECO:0000256" key="1">
    <source>
        <dbReference type="SAM" id="SignalP"/>
    </source>
</evidence>
<evidence type="ECO:0000313" key="3">
    <source>
        <dbReference type="Proteomes" id="UP001279681"/>
    </source>
</evidence>
<organism evidence="2 3">
    <name type="scientific">Candidatus Cetobacterium colombiensis</name>
    <dbReference type="NCBI Taxonomy" id="3073100"/>
    <lineage>
        <taxon>Bacteria</taxon>
        <taxon>Fusobacteriati</taxon>
        <taxon>Fusobacteriota</taxon>
        <taxon>Fusobacteriia</taxon>
        <taxon>Fusobacteriales</taxon>
        <taxon>Fusobacteriaceae</taxon>
        <taxon>Cetobacterium</taxon>
    </lineage>
</organism>
<dbReference type="EMBL" id="JAVIKH010000005">
    <property type="protein sequence ID" value="MDX8335915.1"/>
    <property type="molecule type" value="Genomic_DNA"/>
</dbReference>
<proteinExistence type="predicted"/>
<comment type="caution">
    <text evidence="2">The sequence shown here is derived from an EMBL/GenBank/DDBJ whole genome shotgun (WGS) entry which is preliminary data.</text>
</comment>
<sequence>MKKFLFLMTVVSALSFASDSPQDILEDRIEDQLKVKMSSVLKKADYDVTIVNNSMNIEVELEGLTVPKLNFDNVAKDILNCVDTNKSIDDIYIVIKHDATVGEDKILYSQYFNK</sequence>
<evidence type="ECO:0008006" key="4">
    <source>
        <dbReference type="Google" id="ProtNLM"/>
    </source>
</evidence>
<dbReference type="RefSeq" id="WP_320313319.1">
    <property type="nucleotide sequence ID" value="NZ_JAVIKH010000005.1"/>
</dbReference>
<evidence type="ECO:0000313" key="2">
    <source>
        <dbReference type="EMBL" id="MDX8335915.1"/>
    </source>
</evidence>
<name>A0ABU4W9V6_9FUSO</name>
<keyword evidence="3" id="KW-1185">Reference proteome</keyword>
<protein>
    <recommendedName>
        <fullName evidence="4">BON domain-containing protein</fullName>
    </recommendedName>
</protein>
<keyword evidence="1" id="KW-0732">Signal</keyword>
<gene>
    <name evidence="2" type="ORF">RFV38_05305</name>
</gene>